<comment type="caution">
    <text evidence="2">The sequence shown here is derived from an EMBL/GenBank/DDBJ whole genome shotgun (WGS) entry which is preliminary data.</text>
</comment>
<evidence type="ECO:0000256" key="1">
    <source>
        <dbReference type="ARBA" id="ARBA00023157"/>
    </source>
</evidence>
<dbReference type="PANTHER" id="PTHR10424:SF73">
    <property type="entry name" value="ENDOGENOUS RETROVIRUS GROUP FC1 ENV POLYPROTEIN-RELATED"/>
    <property type="match status" value="1"/>
</dbReference>
<dbReference type="Proteomes" id="UP000640762">
    <property type="component" value="Unassembled WGS sequence"/>
</dbReference>
<dbReference type="Gene3D" id="1.10.287.210">
    <property type="match status" value="1"/>
</dbReference>
<evidence type="ECO:0000313" key="2">
    <source>
        <dbReference type="EMBL" id="NWH21411.1"/>
    </source>
</evidence>
<sequence length="93" mass="10447">GFDSFLWWLIPSLGVSELEKVILNIGEIEKLANYTAHGLTTLQTEITELSKITLQNCMALDMMLALHSRVCTMLNVSCCMYIDHSGELMTDVH</sequence>
<dbReference type="InterPro" id="IPR018154">
    <property type="entry name" value="TLV/ENV_coat_polyprotein"/>
</dbReference>
<dbReference type="Pfam" id="PF00429">
    <property type="entry name" value="TLV_coat"/>
    <property type="match status" value="1"/>
</dbReference>
<organism evidence="2 3">
    <name type="scientific">Grus americana</name>
    <name type="common">Whooping crane</name>
    <dbReference type="NCBI Taxonomy" id="9117"/>
    <lineage>
        <taxon>Eukaryota</taxon>
        <taxon>Metazoa</taxon>
        <taxon>Chordata</taxon>
        <taxon>Craniata</taxon>
        <taxon>Vertebrata</taxon>
        <taxon>Euteleostomi</taxon>
        <taxon>Archelosauria</taxon>
        <taxon>Archosauria</taxon>
        <taxon>Dinosauria</taxon>
        <taxon>Saurischia</taxon>
        <taxon>Theropoda</taxon>
        <taxon>Coelurosauria</taxon>
        <taxon>Aves</taxon>
        <taxon>Neognathae</taxon>
        <taxon>Neoaves</taxon>
        <taxon>Gruiformes</taxon>
        <taxon>Gruidae</taxon>
        <taxon>Grus</taxon>
    </lineage>
</organism>
<feature type="non-terminal residue" evidence="2">
    <location>
        <position position="93"/>
    </location>
</feature>
<dbReference type="PANTHER" id="PTHR10424">
    <property type="entry name" value="VIRAL ENVELOPE PROTEIN"/>
    <property type="match status" value="1"/>
</dbReference>
<protein>
    <submittedName>
        <fullName evidence="2">ERVV2 protein</fullName>
    </submittedName>
</protein>
<name>A0A850TSC6_GRUAM</name>
<dbReference type="SUPFAM" id="SSF58069">
    <property type="entry name" value="Virus ectodomain"/>
    <property type="match status" value="1"/>
</dbReference>
<gene>
    <name evidence="2" type="primary">Ervv2_1</name>
    <name evidence="2" type="ORF">GRUAME_R15410</name>
</gene>
<reference evidence="2" key="1">
    <citation type="submission" date="2019-10" db="EMBL/GenBank/DDBJ databases">
        <title>Bird 10,000 Genomes (B10K) Project - Family phase.</title>
        <authorList>
            <person name="Zhang G."/>
        </authorList>
    </citation>
    <scope>NUCLEOTIDE SEQUENCE</scope>
    <source>
        <strain evidence="2">B10K-DU-012-65</strain>
        <tissue evidence="2">Muscle</tissue>
    </source>
</reference>
<dbReference type="EMBL" id="WEIX01007423">
    <property type="protein sequence ID" value="NWH21411.1"/>
    <property type="molecule type" value="Genomic_DNA"/>
</dbReference>
<evidence type="ECO:0000313" key="3">
    <source>
        <dbReference type="Proteomes" id="UP000640762"/>
    </source>
</evidence>
<keyword evidence="3" id="KW-1185">Reference proteome</keyword>
<proteinExistence type="predicted"/>
<dbReference type="AlphaFoldDB" id="A0A850TSC6"/>
<accession>A0A850TSC6</accession>
<feature type="non-terminal residue" evidence="2">
    <location>
        <position position="1"/>
    </location>
</feature>
<keyword evidence="1" id="KW-1015">Disulfide bond</keyword>